<keyword evidence="2" id="KW-1185">Reference proteome</keyword>
<dbReference type="RefSeq" id="WP_067911243.1">
    <property type="nucleotide sequence ID" value="NZ_BSRZ01000006.1"/>
</dbReference>
<gene>
    <name evidence="1" type="ORF">Arub01_29100</name>
</gene>
<protein>
    <recommendedName>
        <fullName evidence="3">XRE family transcriptional regulator</fullName>
    </recommendedName>
</protein>
<dbReference type="EMBL" id="BSRZ01000006">
    <property type="protein sequence ID" value="GLW64666.1"/>
    <property type="molecule type" value="Genomic_DNA"/>
</dbReference>
<sequence length="327" mass="35282">MARRLAEHVSEQCPDLDTLISYVKRWEAGKVGVSDRYRVAYAAAFGMGVDDLFDLDAGARSSLWRPAGLNGEFTPDDEERLTLVSLRPARLDSGTLETLATVLAAQRRLEDAVGAAALLAPVAGQLDVLMVMLRDASGPLRDQLGRIVAEWTVYTGWLHAALRRDAQALALFGRGEELADEFGDGTIAAVATSFRGYVARRQGRPHAVVRAASAALATPGGHPVQRTFDQLQAAQGYAALGDVERARRLLDSAAERAADGVEPPPPVYWYSEAFFQLNIGMVLGDIGEYSDAAALLGEGLRAMPPEQAGAEWLGEYRAAFDRARDRA</sequence>
<evidence type="ECO:0000313" key="1">
    <source>
        <dbReference type="EMBL" id="GLW64666.1"/>
    </source>
</evidence>
<dbReference type="InterPro" id="IPR011990">
    <property type="entry name" value="TPR-like_helical_dom_sf"/>
</dbReference>
<evidence type="ECO:0008006" key="3">
    <source>
        <dbReference type="Google" id="ProtNLM"/>
    </source>
</evidence>
<name>A0A9W6UUI5_9ACTN</name>
<dbReference type="Proteomes" id="UP001165124">
    <property type="component" value="Unassembled WGS sequence"/>
</dbReference>
<dbReference type="SUPFAM" id="SSF48452">
    <property type="entry name" value="TPR-like"/>
    <property type="match status" value="1"/>
</dbReference>
<reference evidence="1" key="1">
    <citation type="submission" date="2023-02" db="EMBL/GenBank/DDBJ databases">
        <title>Actinomadura rubrobrunea NBRC 14622.</title>
        <authorList>
            <person name="Ichikawa N."/>
            <person name="Sato H."/>
            <person name="Tonouchi N."/>
        </authorList>
    </citation>
    <scope>NUCLEOTIDE SEQUENCE</scope>
    <source>
        <strain evidence="1">NBRC 14622</strain>
    </source>
</reference>
<dbReference type="Gene3D" id="1.25.40.10">
    <property type="entry name" value="Tetratricopeptide repeat domain"/>
    <property type="match status" value="1"/>
</dbReference>
<proteinExistence type="predicted"/>
<organism evidence="1 2">
    <name type="scientific">Actinomadura rubrobrunea</name>
    <dbReference type="NCBI Taxonomy" id="115335"/>
    <lineage>
        <taxon>Bacteria</taxon>
        <taxon>Bacillati</taxon>
        <taxon>Actinomycetota</taxon>
        <taxon>Actinomycetes</taxon>
        <taxon>Streptosporangiales</taxon>
        <taxon>Thermomonosporaceae</taxon>
        <taxon>Actinomadura</taxon>
    </lineage>
</organism>
<comment type="caution">
    <text evidence="1">The sequence shown here is derived from an EMBL/GenBank/DDBJ whole genome shotgun (WGS) entry which is preliminary data.</text>
</comment>
<dbReference type="AlphaFoldDB" id="A0A9W6UUI5"/>
<evidence type="ECO:0000313" key="2">
    <source>
        <dbReference type="Proteomes" id="UP001165124"/>
    </source>
</evidence>
<accession>A0A9W6UUI5</accession>